<dbReference type="STRING" id="1497955.HMPREF1872_00114"/>
<evidence type="ECO:0000313" key="4">
    <source>
        <dbReference type="Proteomes" id="UP000070080"/>
    </source>
</evidence>
<accession>A0A133YGY2</accession>
<evidence type="ECO:0000256" key="1">
    <source>
        <dbReference type="ARBA" id="ARBA00007768"/>
    </source>
</evidence>
<dbReference type="InterPro" id="IPR036822">
    <property type="entry name" value="CutC-like_dom_sf"/>
</dbReference>
<dbReference type="OrthoDB" id="9815677at2"/>
<comment type="similarity">
    <text evidence="1">Belongs to the CutC family.</text>
</comment>
<dbReference type="SUPFAM" id="SSF110395">
    <property type="entry name" value="CutC-like"/>
    <property type="match status" value="1"/>
</dbReference>
<dbReference type="Gene3D" id="3.20.20.380">
    <property type="entry name" value="Copper homeostasis (CutC) domain"/>
    <property type="match status" value="1"/>
</dbReference>
<dbReference type="PANTHER" id="PTHR12598:SF0">
    <property type="entry name" value="COPPER HOMEOSTASIS PROTEIN CUTC HOMOLOG"/>
    <property type="match status" value="1"/>
</dbReference>
<evidence type="ECO:0000313" key="3">
    <source>
        <dbReference type="EMBL" id="KXB42443.1"/>
    </source>
</evidence>
<dbReference type="InterPro" id="IPR005627">
    <property type="entry name" value="CutC-like"/>
</dbReference>
<reference evidence="4" key="1">
    <citation type="submission" date="2016-01" db="EMBL/GenBank/DDBJ databases">
        <authorList>
            <person name="Mitreva M."/>
            <person name="Pepin K.H."/>
            <person name="Mihindukulasuriya K.A."/>
            <person name="Fulton R."/>
            <person name="Fronick C."/>
            <person name="O'Laughlin M."/>
            <person name="Miner T."/>
            <person name="Herter B."/>
            <person name="Rosa B.A."/>
            <person name="Cordes M."/>
            <person name="Tomlinson C."/>
            <person name="Wollam A."/>
            <person name="Palsikar V.B."/>
            <person name="Mardis E.R."/>
            <person name="Wilson R.K."/>
        </authorList>
    </citation>
    <scope>NUCLEOTIDE SEQUENCE [LARGE SCALE GENOMIC DNA]</scope>
    <source>
        <strain evidence="4">KA00274</strain>
    </source>
</reference>
<dbReference type="AlphaFoldDB" id="A0A133YGY2"/>
<dbReference type="PANTHER" id="PTHR12598">
    <property type="entry name" value="COPPER HOMEOSTASIS PROTEIN CUTC"/>
    <property type="match status" value="1"/>
</dbReference>
<dbReference type="PATRIC" id="fig|1497955.3.peg.114"/>
<organism evidence="3 4">
    <name type="scientific">Amygdalobacter nucleatus</name>
    <dbReference type="NCBI Taxonomy" id="3029274"/>
    <lineage>
        <taxon>Bacteria</taxon>
        <taxon>Bacillati</taxon>
        <taxon>Bacillota</taxon>
        <taxon>Clostridia</taxon>
        <taxon>Eubacteriales</taxon>
        <taxon>Oscillospiraceae</taxon>
        <taxon>Amygdalobacter</taxon>
    </lineage>
</organism>
<comment type="caution">
    <text evidence="3">The sequence shown here is derived from an EMBL/GenBank/DDBJ whole genome shotgun (WGS) entry which is preliminary data.</text>
</comment>
<evidence type="ECO:0000256" key="2">
    <source>
        <dbReference type="ARBA" id="ARBA00019014"/>
    </source>
</evidence>
<protein>
    <recommendedName>
        <fullName evidence="2">Copper homeostasis protein cutC homolog</fullName>
    </recommendedName>
</protein>
<sequence length="247" mass="26928">MIKSEICVESYAGAKIASELAYTSVEINAALDLGGLTPSFGLVRLIADNLQIEKNCMLRPRAGGFFYSESEYASMLADLHIFCKENIDGIVFGFLTEDFEVDEKRTKEFVELIHQAGKKAIFHRAFDNTKDAAAAIKTLIALKVDRLLTSGQSETALQGADLLASLQAKYGKQIEIVAGAGVKASNAKSLLEKTHVQYLHASCKSTKSDPTSNLHVSYAVYPNAPTSYICTDYQLAKELKVVIASFD</sequence>
<dbReference type="Pfam" id="PF03932">
    <property type="entry name" value="CutC"/>
    <property type="match status" value="1"/>
</dbReference>
<proteinExistence type="inferred from homology"/>
<dbReference type="RefSeq" id="WP_066712386.1">
    <property type="nucleotide sequence ID" value="NZ_JARFNM010000001.1"/>
</dbReference>
<dbReference type="EMBL" id="LSCV01000002">
    <property type="protein sequence ID" value="KXB42443.1"/>
    <property type="molecule type" value="Genomic_DNA"/>
</dbReference>
<name>A0A133YGY2_9FIRM</name>
<gene>
    <name evidence="3" type="ORF">HMPREF1872_00114</name>
</gene>
<dbReference type="Proteomes" id="UP000070080">
    <property type="component" value="Unassembled WGS sequence"/>
</dbReference>
<dbReference type="GO" id="GO:0005507">
    <property type="term" value="F:copper ion binding"/>
    <property type="evidence" value="ECO:0007669"/>
    <property type="project" value="TreeGrafter"/>
</dbReference>
<keyword evidence="4" id="KW-1185">Reference proteome</keyword>